<comment type="caution">
    <text evidence="1">The sequence shown here is derived from an EMBL/GenBank/DDBJ whole genome shotgun (WGS) entry which is preliminary data.</text>
</comment>
<reference evidence="1 2" key="1">
    <citation type="submission" date="2018-06" db="EMBL/GenBank/DDBJ databases">
        <title>Fusarium incarnatum-equiseti species complex species 28.</title>
        <authorList>
            <person name="Gardiner D.M."/>
        </authorList>
    </citation>
    <scope>NUCLEOTIDE SEQUENCE [LARGE SCALE GENOMIC DNA]</scope>
    <source>
        <strain evidence="1 2">FIESC_28</strain>
    </source>
</reference>
<name>A0A366S182_9HYPO</name>
<dbReference type="EMBL" id="QKXC01000081">
    <property type="protein sequence ID" value="RBR23073.1"/>
    <property type="molecule type" value="Genomic_DNA"/>
</dbReference>
<dbReference type="AlphaFoldDB" id="A0A366S182"/>
<sequence>MHDSWNPILRDVASWVINPSPPDQHKFGHIRGQYATAKSVIVPPLLRKALRDAGSNVPILHVTAQFKKAEVLKSRSGEDCHGIQNVDYVEATAMLKDALQPSG</sequence>
<evidence type="ECO:0000313" key="1">
    <source>
        <dbReference type="EMBL" id="RBR23073.1"/>
    </source>
</evidence>
<keyword evidence="2" id="KW-1185">Reference proteome</keyword>
<dbReference type="GeneID" id="41993511"/>
<dbReference type="OrthoDB" id="4977221at2759"/>
<proteinExistence type="predicted"/>
<evidence type="ECO:0000313" key="2">
    <source>
        <dbReference type="Proteomes" id="UP000253153"/>
    </source>
</evidence>
<accession>A0A366S182</accession>
<dbReference type="Proteomes" id="UP000253153">
    <property type="component" value="Unassembled WGS sequence"/>
</dbReference>
<gene>
    <name evidence="1" type="ORF">FIESC28_04068</name>
</gene>
<protein>
    <submittedName>
        <fullName evidence="1">Uncharacterized protein</fullName>
    </submittedName>
</protein>
<organism evidence="1 2">
    <name type="scientific">Fusarium coffeatum</name>
    <dbReference type="NCBI Taxonomy" id="231269"/>
    <lineage>
        <taxon>Eukaryota</taxon>
        <taxon>Fungi</taxon>
        <taxon>Dikarya</taxon>
        <taxon>Ascomycota</taxon>
        <taxon>Pezizomycotina</taxon>
        <taxon>Sordariomycetes</taxon>
        <taxon>Hypocreomycetidae</taxon>
        <taxon>Hypocreales</taxon>
        <taxon>Nectriaceae</taxon>
        <taxon>Fusarium</taxon>
        <taxon>Fusarium incarnatum-equiseti species complex</taxon>
    </lineage>
</organism>
<dbReference type="RefSeq" id="XP_031017664.1">
    <property type="nucleotide sequence ID" value="XM_031158215.1"/>
</dbReference>